<dbReference type="PANTHER" id="PTHR33048:SF47">
    <property type="entry name" value="INTEGRAL MEMBRANE PROTEIN-RELATED"/>
    <property type="match status" value="1"/>
</dbReference>
<organism evidence="9 10">
    <name type="scientific">Coniochaeta pulveracea</name>
    <dbReference type="NCBI Taxonomy" id="177199"/>
    <lineage>
        <taxon>Eukaryota</taxon>
        <taxon>Fungi</taxon>
        <taxon>Dikarya</taxon>
        <taxon>Ascomycota</taxon>
        <taxon>Pezizomycotina</taxon>
        <taxon>Sordariomycetes</taxon>
        <taxon>Sordariomycetidae</taxon>
        <taxon>Coniochaetales</taxon>
        <taxon>Coniochaetaceae</taxon>
        <taxon>Coniochaeta</taxon>
    </lineage>
</organism>
<name>A0A420YB61_9PEZI</name>
<dbReference type="EMBL" id="QVQW01000023">
    <property type="protein sequence ID" value="RKU45131.1"/>
    <property type="molecule type" value="Genomic_DNA"/>
</dbReference>
<feature type="transmembrane region" description="Helical" evidence="7">
    <location>
        <begin position="170"/>
        <end position="198"/>
    </location>
</feature>
<keyword evidence="2 7" id="KW-0812">Transmembrane</keyword>
<feature type="region of interest" description="Disordered" evidence="6">
    <location>
        <begin position="334"/>
        <end position="429"/>
    </location>
</feature>
<evidence type="ECO:0000256" key="4">
    <source>
        <dbReference type="ARBA" id="ARBA00023136"/>
    </source>
</evidence>
<gene>
    <name evidence="9" type="ORF">DL546_004215</name>
</gene>
<dbReference type="STRING" id="177199.A0A420YB61"/>
<comment type="subcellular location">
    <subcellularLocation>
        <location evidence="1">Membrane</location>
        <topology evidence="1">Multi-pass membrane protein</topology>
    </subcellularLocation>
</comment>
<feature type="transmembrane region" description="Helical" evidence="7">
    <location>
        <begin position="218"/>
        <end position="239"/>
    </location>
</feature>
<feature type="transmembrane region" description="Helical" evidence="7">
    <location>
        <begin position="135"/>
        <end position="158"/>
    </location>
</feature>
<evidence type="ECO:0000256" key="2">
    <source>
        <dbReference type="ARBA" id="ARBA00022692"/>
    </source>
</evidence>
<dbReference type="GO" id="GO:0016020">
    <property type="term" value="C:membrane"/>
    <property type="evidence" value="ECO:0007669"/>
    <property type="project" value="UniProtKB-SubCell"/>
</dbReference>
<keyword evidence="10" id="KW-1185">Reference proteome</keyword>
<evidence type="ECO:0000256" key="6">
    <source>
        <dbReference type="SAM" id="MobiDB-lite"/>
    </source>
</evidence>
<evidence type="ECO:0000256" key="5">
    <source>
        <dbReference type="ARBA" id="ARBA00038359"/>
    </source>
</evidence>
<evidence type="ECO:0000256" key="1">
    <source>
        <dbReference type="ARBA" id="ARBA00004141"/>
    </source>
</evidence>
<dbReference type="InterPro" id="IPR049326">
    <property type="entry name" value="Rhodopsin_dom_fungi"/>
</dbReference>
<dbReference type="OrthoDB" id="3648173at2759"/>
<evidence type="ECO:0000256" key="7">
    <source>
        <dbReference type="SAM" id="Phobius"/>
    </source>
</evidence>
<protein>
    <recommendedName>
        <fullName evidence="8">Rhodopsin domain-containing protein</fullName>
    </recommendedName>
</protein>
<reference evidence="9 10" key="1">
    <citation type="submission" date="2018-08" db="EMBL/GenBank/DDBJ databases">
        <title>Draft genome of the lignicolous fungus Coniochaeta pulveracea.</title>
        <authorList>
            <person name="Borstlap C.J."/>
            <person name="De Witt R.N."/>
            <person name="Botha A."/>
            <person name="Volschenk H."/>
        </authorList>
    </citation>
    <scope>NUCLEOTIDE SEQUENCE [LARGE SCALE GENOMIC DNA]</scope>
    <source>
        <strain evidence="9 10">CAB683</strain>
    </source>
</reference>
<feature type="compositionally biased region" description="Basic and acidic residues" evidence="6">
    <location>
        <begin position="385"/>
        <end position="402"/>
    </location>
</feature>
<keyword evidence="4 7" id="KW-0472">Membrane</keyword>
<dbReference type="Pfam" id="PF20684">
    <property type="entry name" value="Fung_rhodopsin"/>
    <property type="match status" value="1"/>
</dbReference>
<evidence type="ECO:0000313" key="9">
    <source>
        <dbReference type="EMBL" id="RKU45131.1"/>
    </source>
</evidence>
<keyword evidence="3 7" id="KW-1133">Transmembrane helix</keyword>
<feature type="transmembrane region" description="Helical" evidence="7">
    <location>
        <begin position="59"/>
        <end position="79"/>
    </location>
</feature>
<feature type="transmembrane region" description="Helical" evidence="7">
    <location>
        <begin position="251"/>
        <end position="272"/>
    </location>
</feature>
<sequence>MTYGAASPSPPANFTVINDPDGNITVINNGDGTNYTYNPNVTIWGPIPNDTRRSLQPDIIVCAVITWCIAVAFVALRLYTRTKVKNIVGPTDGCIILSVVCAAGVCASQVEQAVRGSGQHSWKLDYMQISPITRASWYGILFYSLSLTLTKISILLLYRKIFNYGWIKQAIKIVLVAVLIIGGWLLASVSTACVPLTAFWDWSLVWKEPVYCQPVNMWWANQGLHLATDFVIVLLPMPVIGTLTLPRKQKFAVIGVFALGFFVCIVSVLRLVKLVQVETTPPVDASYQAAVLDFWTSVEVNTAISCACLMTLKPLVVKVFPRFLAPSSYIRTPTPPEVHQVTRQGSRQSLARTTSHPEQMSPVSNRPRRTGLLPWMEETDDLAEEELKTDGVDIEGQRDNTRTSEGTATESDCEKKVDLKPLPMVHTRS</sequence>
<dbReference type="InterPro" id="IPR052337">
    <property type="entry name" value="SAT4-like"/>
</dbReference>
<comment type="caution">
    <text evidence="9">The sequence shown here is derived from an EMBL/GenBank/DDBJ whole genome shotgun (WGS) entry which is preliminary data.</text>
</comment>
<proteinExistence type="inferred from homology"/>
<evidence type="ECO:0000313" key="10">
    <source>
        <dbReference type="Proteomes" id="UP000275385"/>
    </source>
</evidence>
<dbReference type="Proteomes" id="UP000275385">
    <property type="component" value="Unassembled WGS sequence"/>
</dbReference>
<dbReference type="PANTHER" id="PTHR33048">
    <property type="entry name" value="PTH11-LIKE INTEGRAL MEMBRANE PROTEIN (AFU_ORTHOLOGUE AFUA_5G11245)"/>
    <property type="match status" value="1"/>
</dbReference>
<feature type="compositionally biased region" description="Polar residues" evidence="6">
    <location>
        <begin position="341"/>
        <end position="364"/>
    </location>
</feature>
<comment type="similarity">
    <text evidence="5">Belongs to the SAT4 family.</text>
</comment>
<dbReference type="AlphaFoldDB" id="A0A420YB61"/>
<evidence type="ECO:0000256" key="3">
    <source>
        <dbReference type="ARBA" id="ARBA00022989"/>
    </source>
</evidence>
<evidence type="ECO:0000259" key="8">
    <source>
        <dbReference type="Pfam" id="PF20684"/>
    </source>
</evidence>
<feature type="domain" description="Rhodopsin" evidence="8">
    <location>
        <begin position="76"/>
        <end position="317"/>
    </location>
</feature>
<accession>A0A420YB61</accession>